<organism evidence="1">
    <name type="scientific">Arabidopsis thaliana</name>
    <name type="common">Mouse-ear cress</name>
    <dbReference type="NCBI Taxonomy" id="3702"/>
    <lineage>
        <taxon>Eukaryota</taxon>
        <taxon>Viridiplantae</taxon>
        <taxon>Streptophyta</taxon>
        <taxon>Embryophyta</taxon>
        <taxon>Tracheophyta</taxon>
        <taxon>Spermatophyta</taxon>
        <taxon>Magnoliopsida</taxon>
        <taxon>eudicotyledons</taxon>
        <taxon>Gunneridae</taxon>
        <taxon>Pentapetalae</taxon>
        <taxon>rosids</taxon>
        <taxon>malvids</taxon>
        <taxon>Brassicales</taxon>
        <taxon>Brassicaceae</taxon>
        <taxon>Camelineae</taxon>
        <taxon>Arabidopsis</taxon>
    </lineage>
</organism>
<dbReference type="AlphaFoldDB" id="Q56W57"/>
<protein>
    <submittedName>
        <fullName evidence="1">Uncharacterized protein</fullName>
    </submittedName>
</protein>
<evidence type="ECO:0000313" key="1">
    <source>
        <dbReference type="EMBL" id="BAD95330.1"/>
    </source>
</evidence>
<reference evidence="1" key="1">
    <citation type="submission" date="2005-03" db="EMBL/GenBank/DDBJ databases">
        <title>Large-scale analysis of RIKEN Arabidopsis full-length (RAFL) cDNAs.</title>
        <authorList>
            <person name="Totoki Y."/>
            <person name="Seki M."/>
            <person name="Ishida J."/>
            <person name="Nakajima M."/>
            <person name="Enju A."/>
            <person name="Kamiya A."/>
            <person name="Narusaka M."/>
            <person name="Shin-i T."/>
            <person name="Nakagawa M."/>
            <person name="Sakamoto N."/>
            <person name="Oishi K."/>
            <person name="Kohara Y."/>
            <person name="Kobayashi M."/>
            <person name="Toyoda A."/>
            <person name="Sakaki Y."/>
            <person name="Sakurai T."/>
            <person name="Iida K."/>
            <person name="Akiyama K."/>
            <person name="Satou M."/>
            <person name="Toyoda T."/>
            <person name="Konagaya A."/>
            <person name="Carninci P."/>
            <person name="Kawai J."/>
            <person name="Hayashizaki Y."/>
            <person name="Shinozaki K."/>
        </authorList>
    </citation>
    <scope>NUCLEOTIDE SEQUENCE</scope>
</reference>
<dbReference type="EMBL" id="AK222190">
    <property type="protein sequence ID" value="BAD95330.1"/>
    <property type="molecule type" value="mRNA"/>
</dbReference>
<accession>Q56W57</accession>
<proteinExistence type="evidence at transcript level"/>
<name>Q56W57_ARATH</name>
<sequence>MADFRQPLFTTLEPLQSTDKLDRISKAQSVGSFFKLVESRVKLVDRRHVVFSYQLSDFVCEGFPTGEG</sequence>